<evidence type="ECO:0000313" key="3">
    <source>
        <dbReference type="Proteomes" id="UP001432099"/>
    </source>
</evidence>
<keyword evidence="1" id="KW-0472">Membrane</keyword>
<evidence type="ECO:0000313" key="2">
    <source>
        <dbReference type="EMBL" id="BEH90425.1"/>
    </source>
</evidence>
<accession>A0ABN6Z9H5</accession>
<feature type="transmembrane region" description="Helical" evidence="1">
    <location>
        <begin position="187"/>
        <end position="206"/>
    </location>
</feature>
<dbReference type="Pfam" id="PF19845">
    <property type="entry name" value="DUF6320"/>
    <property type="match status" value="1"/>
</dbReference>
<feature type="transmembrane region" description="Helical" evidence="1">
    <location>
        <begin position="159"/>
        <end position="181"/>
    </location>
</feature>
<dbReference type="Proteomes" id="UP001432099">
    <property type="component" value="Chromosome"/>
</dbReference>
<protein>
    <recommendedName>
        <fullName evidence="4">Zinc ribbon domain-containing protein</fullName>
    </recommendedName>
</protein>
<feature type="transmembrane region" description="Helical" evidence="1">
    <location>
        <begin position="75"/>
        <end position="93"/>
    </location>
</feature>
<feature type="transmembrane region" description="Helical" evidence="1">
    <location>
        <begin position="132"/>
        <end position="152"/>
    </location>
</feature>
<sequence length="220" mass="25281">MKYCIKCQMNIQNQLHFCPLCGQELESVTNDTRRDYPERFAKRRRYSLRKLLIFAAIVVIFFSLMSGVFHHVEWSLVAIISVITIYLTSSAILGVRVRKNIGPNLLMQVVGISSIALMIDVFFGYQGWALELILPLTLAVGTTVITGTIAFNSKQFTNLVIYQLILGFIGVILLVLIYFRFIVLHQFAVFGSYYTILTCVGLFFFADRQMIHELKKKFHY</sequence>
<gene>
    <name evidence="2" type="ORF">T23_05270</name>
</gene>
<dbReference type="EMBL" id="AP028127">
    <property type="protein sequence ID" value="BEH90425.1"/>
    <property type="molecule type" value="Genomic_DNA"/>
</dbReference>
<keyword evidence="1" id="KW-1133">Transmembrane helix</keyword>
<evidence type="ECO:0008006" key="4">
    <source>
        <dbReference type="Google" id="ProtNLM"/>
    </source>
</evidence>
<keyword evidence="1" id="KW-0812">Transmembrane</keyword>
<feature type="transmembrane region" description="Helical" evidence="1">
    <location>
        <begin position="105"/>
        <end position="126"/>
    </location>
</feature>
<reference evidence="2" key="1">
    <citation type="journal article" date="2024" name="Int. J. Syst. Evol. Microbiol.">
        <title>Turicibacter faecis sp. nov., isolated from faeces of heart failure mouse model.</title>
        <authorList>
            <person name="Imamura Y."/>
            <person name="Motooka D."/>
            <person name="Nakajima Y."/>
            <person name="Ito S."/>
            <person name="Kitakaze M."/>
            <person name="Iida T."/>
            <person name="Nakamura S."/>
        </authorList>
    </citation>
    <scope>NUCLEOTIDE SEQUENCE</scope>
    <source>
        <strain evidence="2">TC023</strain>
    </source>
</reference>
<proteinExistence type="predicted"/>
<evidence type="ECO:0000256" key="1">
    <source>
        <dbReference type="SAM" id="Phobius"/>
    </source>
</evidence>
<name>A0ABN6Z9H5_9FIRM</name>
<dbReference type="InterPro" id="IPR046283">
    <property type="entry name" value="DUF6320"/>
</dbReference>
<keyword evidence="3" id="KW-1185">Reference proteome</keyword>
<feature type="transmembrane region" description="Helical" evidence="1">
    <location>
        <begin position="51"/>
        <end position="69"/>
    </location>
</feature>
<dbReference type="RefSeq" id="WP_161831137.1">
    <property type="nucleotide sequence ID" value="NZ_AP028127.1"/>
</dbReference>
<organism evidence="2 3">
    <name type="scientific">Turicibacter faecis</name>
    <dbReference type="NCBI Taxonomy" id="2963365"/>
    <lineage>
        <taxon>Bacteria</taxon>
        <taxon>Bacillati</taxon>
        <taxon>Bacillota</taxon>
        <taxon>Erysipelotrichia</taxon>
        <taxon>Erysipelotrichales</taxon>
        <taxon>Turicibacteraceae</taxon>
        <taxon>Turicibacter</taxon>
    </lineage>
</organism>